<gene>
    <name evidence="1" type="ORF">A0H81_02612</name>
</gene>
<sequence length="75" mass="8763">MKTSEEKLVTDIAYMSKVSVKDLKKQWQAGHYRAIIQDQLETIKECLNKNINLLINAYHATSQKSKTVILKRWMP</sequence>
<keyword evidence="2" id="KW-1185">Reference proteome</keyword>
<reference evidence="1 2" key="1">
    <citation type="submission" date="2016-03" db="EMBL/GenBank/DDBJ databases">
        <title>Whole genome sequencing of Grifola frondosa 9006-11.</title>
        <authorList>
            <person name="Min B."/>
            <person name="Park H."/>
            <person name="Kim J.-G."/>
            <person name="Cho H."/>
            <person name="Oh Y.-L."/>
            <person name="Kong W.-S."/>
            <person name="Choi I.-G."/>
        </authorList>
    </citation>
    <scope>NUCLEOTIDE SEQUENCE [LARGE SCALE GENOMIC DNA]</scope>
    <source>
        <strain evidence="1 2">9006-11</strain>
    </source>
</reference>
<organism evidence="1 2">
    <name type="scientific">Grifola frondosa</name>
    <name type="common">Maitake</name>
    <name type="synonym">Polyporus frondosus</name>
    <dbReference type="NCBI Taxonomy" id="5627"/>
    <lineage>
        <taxon>Eukaryota</taxon>
        <taxon>Fungi</taxon>
        <taxon>Dikarya</taxon>
        <taxon>Basidiomycota</taxon>
        <taxon>Agaricomycotina</taxon>
        <taxon>Agaricomycetes</taxon>
        <taxon>Polyporales</taxon>
        <taxon>Grifolaceae</taxon>
        <taxon>Grifola</taxon>
    </lineage>
</organism>
<accession>A0A1C7MND9</accession>
<dbReference type="Proteomes" id="UP000092993">
    <property type="component" value="Unassembled WGS sequence"/>
</dbReference>
<protein>
    <submittedName>
        <fullName evidence="1">Uncharacterized protein</fullName>
    </submittedName>
</protein>
<comment type="caution">
    <text evidence="1">The sequence shown here is derived from an EMBL/GenBank/DDBJ whole genome shotgun (WGS) entry which is preliminary data.</text>
</comment>
<evidence type="ECO:0000313" key="2">
    <source>
        <dbReference type="Proteomes" id="UP000092993"/>
    </source>
</evidence>
<proteinExistence type="predicted"/>
<dbReference type="EMBL" id="LUGG01000002">
    <property type="protein sequence ID" value="OBZ78400.1"/>
    <property type="molecule type" value="Genomic_DNA"/>
</dbReference>
<dbReference type="AlphaFoldDB" id="A0A1C7MND9"/>
<evidence type="ECO:0000313" key="1">
    <source>
        <dbReference type="EMBL" id="OBZ78400.1"/>
    </source>
</evidence>
<name>A0A1C7MND9_GRIFR</name>